<gene>
    <name evidence="5" type="primary">KAR4</name>
    <name evidence="5" type="ORF">MNAN1_000311</name>
</gene>
<dbReference type="AlphaFoldDB" id="A0AAF0J288"/>
<organism evidence="5 6">
    <name type="scientific">Malassezia nana</name>
    <dbReference type="NCBI Taxonomy" id="180528"/>
    <lineage>
        <taxon>Eukaryota</taxon>
        <taxon>Fungi</taxon>
        <taxon>Dikarya</taxon>
        <taxon>Basidiomycota</taxon>
        <taxon>Ustilaginomycotina</taxon>
        <taxon>Malasseziomycetes</taxon>
        <taxon>Malasseziales</taxon>
        <taxon>Malasseziaceae</taxon>
        <taxon>Malassezia</taxon>
    </lineage>
</organism>
<dbReference type="PANTHER" id="PTHR13107:SF0">
    <property type="entry name" value="N6-ADENOSINE-METHYLTRANSFERASE NON-CATALYTIC SUBUNIT"/>
    <property type="match status" value="1"/>
</dbReference>
<comment type="similarity">
    <text evidence="3">Belongs to the MT-A70-like family.</text>
</comment>
<evidence type="ECO:0000256" key="3">
    <source>
        <dbReference type="PROSITE-ProRule" id="PRU00489"/>
    </source>
</evidence>
<dbReference type="PROSITE" id="PS51592">
    <property type="entry name" value="SAM_MTA70L_2"/>
    <property type="match status" value="1"/>
</dbReference>
<dbReference type="GO" id="GO:0036396">
    <property type="term" value="C:RNA N6-methyladenosine methyltransferase complex"/>
    <property type="evidence" value="ECO:0007669"/>
    <property type="project" value="TreeGrafter"/>
</dbReference>
<dbReference type="GO" id="GO:0032259">
    <property type="term" value="P:methylation"/>
    <property type="evidence" value="ECO:0007669"/>
    <property type="project" value="UniProtKB-KW"/>
</dbReference>
<evidence type="ECO:0000313" key="6">
    <source>
        <dbReference type="Proteomes" id="UP001213623"/>
    </source>
</evidence>
<proteinExistence type="inferred from homology"/>
<evidence type="ECO:0000256" key="4">
    <source>
        <dbReference type="SAM" id="MobiDB-lite"/>
    </source>
</evidence>
<dbReference type="GO" id="GO:0016422">
    <property type="term" value="F:mRNA (2'-O-methyladenosine-N6-)-methyltransferase activity"/>
    <property type="evidence" value="ECO:0007669"/>
    <property type="project" value="UniProtKB-EC"/>
</dbReference>
<dbReference type="PANTHER" id="PTHR13107">
    <property type="entry name" value="N6-ADENOSINE-METHYLTRANSFERASE NON-CATALYTIC SUBUNIT"/>
    <property type="match status" value="1"/>
</dbReference>
<sequence>MAAAQRAAWRAEVRARHAACITERETPPIMAARAHPRWALVEAADAHASASAPHLGPHYDADEQTVNNDYSAYFVDSGLQVPPGAWIQNPYVPTRFAEHPRLRYLLDVKAQLVAASAIPPTYMRADLRAWLPSPMPLHLGVLESLRYDVIVVDPPLEAYAWAAPNETHACWTWDEIGALPIPQLASRDSFVFLWVGDGAHDGLERGRQVLQRWGYRRCEDIVWVQTTPQCARIGPTGASLLAPSVQHCLMGIRGTVVRSVHSFFVHCNIDTDVILWPGEPVRPGGPISPVPKPLELYDLIERFCLGTRRLELFGTNRNVRRGWLTIGKEVGGPTACLPPGAVPFDPTMYLAHFALDPPLCPLTMRRNLVPYSPLCDVLRPRTPPGRAEESGQAPHLRPLLGQGAGGRTTVSVPSGDERFSGAQVKVREYGSPWR</sequence>
<reference evidence="5" key="1">
    <citation type="submission" date="2023-03" db="EMBL/GenBank/DDBJ databases">
        <title>Mating type loci evolution in Malassezia.</title>
        <authorList>
            <person name="Coelho M.A."/>
        </authorList>
    </citation>
    <scope>NUCLEOTIDE SEQUENCE</scope>
    <source>
        <strain evidence="5">CBS 9557</strain>
    </source>
</reference>
<dbReference type="GO" id="GO:0005634">
    <property type="term" value="C:nucleus"/>
    <property type="evidence" value="ECO:0007669"/>
    <property type="project" value="UniProtKB-SubCell"/>
</dbReference>
<keyword evidence="5" id="KW-0808">Transferase</keyword>
<feature type="region of interest" description="Disordered" evidence="4">
    <location>
        <begin position="380"/>
        <end position="434"/>
    </location>
</feature>
<dbReference type="EC" id="2.1.1.62" evidence="5"/>
<dbReference type="SUPFAM" id="SSF53335">
    <property type="entry name" value="S-adenosyl-L-methionine-dependent methyltransferases"/>
    <property type="match status" value="1"/>
</dbReference>
<dbReference type="InterPro" id="IPR029063">
    <property type="entry name" value="SAM-dependent_MTases_sf"/>
</dbReference>
<evidence type="ECO:0000313" key="5">
    <source>
        <dbReference type="EMBL" id="WFD25343.1"/>
    </source>
</evidence>
<dbReference type="Proteomes" id="UP001213623">
    <property type="component" value="Chromosome 1"/>
</dbReference>
<name>A0AAF0J288_9BASI</name>
<evidence type="ECO:0000256" key="2">
    <source>
        <dbReference type="ARBA" id="ARBA00023242"/>
    </source>
</evidence>
<accession>A0AAF0J288</accession>
<dbReference type="InterPro" id="IPR007757">
    <property type="entry name" value="MT-A70-like"/>
</dbReference>
<dbReference type="PROSITE" id="PS51143">
    <property type="entry name" value="MT_A70"/>
    <property type="match status" value="1"/>
</dbReference>
<dbReference type="EMBL" id="CP119892">
    <property type="protein sequence ID" value="WFD25343.1"/>
    <property type="molecule type" value="Genomic_DNA"/>
</dbReference>
<dbReference type="InterPro" id="IPR045123">
    <property type="entry name" value="METTL14-like"/>
</dbReference>
<protein>
    <submittedName>
        <fullName evidence="5">mRNA (2'-O-methyladenosine-N(6)-)-methyltransferase</fullName>
        <ecNumber evidence="5">2.1.1.62</ecNumber>
    </submittedName>
</protein>
<dbReference type="GO" id="GO:0003729">
    <property type="term" value="F:mRNA binding"/>
    <property type="evidence" value="ECO:0007669"/>
    <property type="project" value="TreeGrafter"/>
</dbReference>
<comment type="subcellular location">
    <subcellularLocation>
        <location evidence="1">Nucleus</location>
    </subcellularLocation>
</comment>
<evidence type="ECO:0000256" key="1">
    <source>
        <dbReference type="ARBA" id="ARBA00004123"/>
    </source>
</evidence>
<keyword evidence="6" id="KW-1185">Reference proteome</keyword>
<keyword evidence="2" id="KW-0539">Nucleus</keyword>
<dbReference type="Pfam" id="PF05063">
    <property type="entry name" value="MT-A70"/>
    <property type="match status" value="1"/>
</dbReference>
<keyword evidence="5" id="KW-0489">Methyltransferase</keyword>